<dbReference type="FunFam" id="1.10.10.820:FF:000001">
    <property type="entry name" value="Myosin heavy chain"/>
    <property type="match status" value="1"/>
</dbReference>
<reference evidence="17" key="2">
    <citation type="submission" date="2022-06" db="UniProtKB">
        <authorList>
            <consortium name="EnsemblMetazoa"/>
        </authorList>
    </citation>
    <scope>IDENTIFICATION</scope>
</reference>
<dbReference type="Pfam" id="PF21998">
    <property type="entry name" value="FERM_C1_MyoVII"/>
    <property type="match status" value="1"/>
</dbReference>
<dbReference type="Gene3D" id="1.20.5.190">
    <property type="match status" value="1"/>
</dbReference>
<dbReference type="Gene3D" id="1.10.10.820">
    <property type="match status" value="1"/>
</dbReference>
<keyword evidence="5" id="KW-0677">Repeat</keyword>
<dbReference type="InterPro" id="IPR041793">
    <property type="entry name" value="MyoVII_FERM_C1"/>
</dbReference>
<dbReference type="GO" id="GO:0003774">
    <property type="term" value="F:cytoskeletal motor activity"/>
    <property type="evidence" value="ECO:0007669"/>
    <property type="project" value="UniProtKB-UniRule"/>
</dbReference>
<dbReference type="InterPro" id="IPR029071">
    <property type="entry name" value="Ubiquitin-like_domsf"/>
</dbReference>
<dbReference type="InterPro" id="IPR000048">
    <property type="entry name" value="IQ_motif_EF-hand-BS"/>
</dbReference>
<dbReference type="GO" id="GO:0016459">
    <property type="term" value="C:myosin complex"/>
    <property type="evidence" value="ECO:0007669"/>
    <property type="project" value="UniProtKB-KW"/>
</dbReference>
<dbReference type="PROSITE" id="PS51456">
    <property type="entry name" value="MYOSIN_MOTOR"/>
    <property type="match status" value="1"/>
</dbReference>
<dbReference type="GO" id="GO:0005737">
    <property type="term" value="C:cytoplasm"/>
    <property type="evidence" value="ECO:0007669"/>
    <property type="project" value="UniProtKB-SubCell"/>
</dbReference>
<evidence type="ECO:0000256" key="2">
    <source>
        <dbReference type="ARBA" id="ARBA00008314"/>
    </source>
</evidence>
<dbReference type="GO" id="GO:0003779">
    <property type="term" value="F:actin binding"/>
    <property type="evidence" value="ECO:0007669"/>
    <property type="project" value="UniProtKB-KW"/>
</dbReference>
<evidence type="ECO:0000256" key="9">
    <source>
        <dbReference type="ARBA" id="ARBA00023175"/>
    </source>
</evidence>
<dbReference type="SMART" id="SM00242">
    <property type="entry name" value="MYSc"/>
    <property type="match status" value="1"/>
</dbReference>
<keyword evidence="7 12" id="KW-0067">ATP-binding</keyword>
<dbReference type="Pfam" id="PF24123">
    <property type="entry name" value="Myosin_VII_N"/>
    <property type="match status" value="1"/>
</dbReference>
<dbReference type="Pfam" id="PF00063">
    <property type="entry name" value="Myosin_head"/>
    <property type="match status" value="1"/>
</dbReference>
<dbReference type="Gene3D" id="1.25.40.530">
    <property type="entry name" value="MyTH4 domain"/>
    <property type="match status" value="2"/>
</dbReference>
<evidence type="ECO:0000256" key="1">
    <source>
        <dbReference type="ARBA" id="ARBA00004496"/>
    </source>
</evidence>
<dbReference type="Gene3D" id="3.40.850.10">
    <property type="entry name" value="Kinesin motor domain"/>
    <property type="match status" value="1"/>
</dbReference>
<dbReference type="EMBL" id="CMVM020000114">
    <property type="status" value="NOT_ANNOTATED_CDS"/>
    <property type="molecule type" value="Genomic_DNA"/>
</dbReference>
<evidence type="ECO:0000259" key="14">
    <source>
        <dbReference type="PROSITE" id="PS50057"/>
    </source>
</evidence>
<dbReference type="GO" id="GO:0005524">
    <property type="term" value="F:ATP binding"/>
    <property type="evidence" value="ECO:0007669"/>
    <property type="project" value="UniProtKB-UniRule"/>
</dbReference>
<evidence type="ECO:0000259" key="16">
    <source>
        <dbReference type="PROSITE" id="PS51456"/>
    </source>
</evidence>
<dbReference type="InterPro" id="IPR000857">
    <property type="entry name" value="MyTH4_dom"/>
</dbReference>
<dbReference type="Gene3D" id="3.10.20.90">
    <property type="entry name" value="Phosphatidylinositol 3-kinase Catalytic Subunit, Chain A, domain 1"/>
    <property type="match status" value="2"/>
</dbReference>
<dbReference type="SMART" id="SM00139">
    <property type="entry name" value="MyTH4"/>
    <property type="match status" value="2"/>
</dbReference>
<dbReference type="Pfam" id="PF02174">
    <property type="entry name" value="IRS"/>
    <property type="match status" value="1"/>
</dbReference>
<dbReference type="Pfam" id="PF21989">
    <property type="entry name" value="RA_2"/>
    <property type="match status" value="2"/>
</dbReference>
<evidence type="ECO:0008006" key="19">
    <source>
        <dbReference type="Google" id="ProtNLM"/>
    </source>
</evidence>
<protein>
    <recommendedName>
        <fullName evidence="19">Myosin motor domain-containing protein</fullName>
    </recommendedName>
</protein>
<dbReference type="InterPro" id="IPR035963">
    <property type="entry name" value="FERM_2"/>
</dbReference>
<dbReference type="InterPro" id="IPR036961">
    <property type="entry name" value="Kinesin_motor_dom_sf"/>
</dbReference>
<evidence type="ECO:0000256" key="3">
    <source>
        <dbReference type="ARBA" id="ARBA00022443"/>
    </source>
</evidence>
<feature type="domain" description="SH3" evidence="13">
    <location>
        <begin position="1492"/>
        <end position="1564"/>
    </location>
</feature>
<dbReference type="PANTHER" id="PTHR22692:SF33">
    <property type="entry name" value="MYOSIN"/>
    <property type="match status" value="1"/>
</dbReference>
<dbReference type="Gene3D" id="1.20.58.530">
    <property type="match status" value="1"/>
</dbReference>
<keyword evidence="8 12" id="KW-0518">Myosin</keyword>
<sequence>MVQFSKGDFLWVEPIAKNRFIFPIGARVLEVEDDKFKVIDDFAEEQWLPMDYPYRVMHATSVQGVEDMINLSDLHEAALLRNLFVRYNSKLIYTYVGSVLIAVNPNMPLPIYSIEQIRLYRNRRIGELPPHIFAIANSAYSNMKSNNRDQCILISGESGAGKTESAKLAIQFLATISGQHSWIEQQILEANAIMEVFGNAKTTRNDNSSRFGRNINLRFTNNGAIESAKFEQYLLEKSRVVSQASNERNYHIFYCLLAGLTSSEKQQLSLNDASDFYYLNQGGALEVESRNDAANLVEIRSSMKVLMFKDSEIWSIFKILAALLHIGNIKYIATTVDKMEAARITDTVEIEIIANLLSIDKQSLLNTLTTRTLLVGMERVVSCLNAEQALDIRDIFVKAIYHRLFLHIIDKINETMNRIRKEKSQSNIISILDIFGFENFARNSFEQFCINYSNEALQQLCINFIFKIEQSVYDVEQIDWGPIEIVDNKEVLDLIAMGPMSIMSIIDEESILPKGTDQSMLKKLHNHHESKEGLYLKPHSDLDKSFGINHYAGTVFYHTKGFIDKNRDKFSSNLLELLHGSEFRLLRLLFDDIYNYDDMSVMRNKHPTVASHFRKSLENLVASLKQKEPFFINCIAPNMIKRPLFMDRENVCKQLRYMNLLEMVRIRKSGYPVRYQYESFVEQYRLLVDGIGPSHTVDCRAASRRICNIVLGPKANIRLGKTMIFLKESQHLLLQQEQENMLILRVTTIQKTVRGWIHRIRFKQMKAAVIIIEKYWRGYVQRQRYRQIQIGFTRLQAILRSRQIVLHYNMFRAIITQFQRGERRPAMMVSEDDIVSRQTSLTSISTSMDGYDIALVERLFGHLPSNSIPHCDIIQNEKQQQIEIEYPCHRLTISKNKAKPIDDDNLIAFQFEKFAAAYFQIQNNAHYTRKALRISLLPHNSDLDCTAALAIWSVIQRFMGDASEPRSTSPPAKNFENIKYTPVMSKLYVLAGQQNLLKRRSQRESDYEQPFSSRKRLSSNTELALATFVPQQNSSSSNIDACDERGTQVRSAIEYDSYQQYYSTFLSEDIQSNLDKLQFITGHGILRSDIRDEIYCQICKQLTKNPSKNSCARGWILLSLCLGCFAPTHHFLPYLRRFIRQNCPTARFAEYIESKLNRTLANGTRKYPPNSVEIQASKMKKPISVNITLMDGTMIIADADSATTSQEICDELADTIALKESFGFSLYIAYFDKVVSLGCGTDHIMDAISQCEQYAMETTKESVNPPWRFFYRKEIFSPWHDPSNDSISTNLIYHQIIRGVKYGEYRTTKETELAMLAAQQYYIYHDDAEINIEKLENSLVMYLPESDIQDTDENSHERWLQLILHAFRKKFQRNNPTIEEVKTDVVTFAKQKWPLLFSRYFEAFSYASPSLPDGQLLIAVNWQGVVVIDTQENIILQLSYSQILRVLSTENNISGIEIFTIEMVSGEELCFELPNTKDIKQLIEFFLNELTSRSKYLLALQDNFSNEDNEEWNTCLNFKKGDLLFLNDEYCGASLCNNQFVKGENMRTGNQGMIPVSLVHVLPTICKPSMETMDMLPRSQELDCPMNRQMALLTRHFVVNREHTLERFATNNFRSPPRSPQGLSESFYGYYTPHNLWSYSREPIKMPLLKKLQGKREPSQAAVKGYLAILKYMGDYPCRSISTITELTDEVFRGAFKYEILRDEIYCQLIKQLTHNYNLISVEHGWELMWLCTGIFPPSQSLLNEVESFFRTKQHSLALHCLIRLRRIQRIGRRKFPPHDVEVEAVRQRTVQIFHKVFFPDNSDEIIEVDSMTKARDFCHRIATRLGLKFVDGFALFVKVNSKVISVPDNEFFFDFLRQLFQWMHPKNGTLFNFSYQLFFMKKLWINVVPGEDRIADFIFHYPQELSKYLRGYHAITRQQAIELAAVVLRARTRDDKAAPLSQLTQIISDIVPRDMIKIYSGNDWKKYITNAYVSRYENMPSNEAKIHFLKAIAEWPTFGSTFFEVKQSSDSAIPDKLLIAINKIGVHLYNPSTKQRIVHYPFTVLSNWNSGNTYFHMTIGSLMKGGRGSRLLLETSLGYKMDDLLTSYIKLFLSNLNRPSVVGMIESKASEA</sequence>
<dbReference type="SUPFAM" id="SSF52540">
    <property type="entry name" value="P-loop containing nucleoside triphosphate hydrolases"/>
    <property type="match status" value="1"/>
</dbReference>
<dbReference type="InterPro" id="IPR027417">
    <property type="entry name" value="P-loop_NTPase"/>
</dbReference>
<dbReference type="Gene3D" id="2.30.30.40">
    <property type="entry name" value="SH3 Domains"/>
    <property type="match status" value="1"/>
</dbReference>
<dbReference type="CDD" id="cd14473">
    <property type="entry name" value="FERM_B-lobe"/>
    <property type="match status" value="2"/>
</dbReference>
<evidence type="ECO:0000259" key="15">
    <source>
        <dbReference type="PROSITE" id="PS51016"/>
    </source>
</evidence>
<dbReference type="EnsemblMetazoa" id="OVOC13442.1">
    <property type="protein sequence ID" value="OVOC13442.1"/>
    <property type="gene ID" value="WBGene00255454"/>
</dbReference>
<keyword evidence="4" id="KW-0963">Cytoplasm</keyword>
<accession>A0A8R1XNT9</accession>
<dbReference type="InterPro" id="IPR000299">
    <property type="entry name" value="FERM_domain"/>
</dbReference>
<dbReference type="InterPro" id="IPR001609">
    <property type="entry name" value="Myosin_head_motor_dom-like"/>
</dbReference>
<dbReference type="CDD" id="cd13198">
    <property type="entry name" value="FERM_C1_MyoVII"/>
    <property type="match status" value="1"/>
</dbReference>
<feature type="binding site" evidence="12">
    <location>
        <begin position="156"/>
        <end position="163"/>
    </location>
    <ligand>
        <name>ATP</name>
        <dbReference type="ChEBI" id="CHEBI:30616"/>
    </ligand>
</feature>
<dbReference type="InterPro" id="IPR019749">
    <property type="entry name" value="Band_41_domain"/>
</dbReference>
<comment type="subcellular location">
    <subcellularLocation>
        <location evidence="1">Cytoplasm</location>
    </subcellularLocation>
</comment>
<dbReference type="InterPro" id="IPR011993">
    <property type="entry name" value="PH-like_dom_sf"/>
</dbReference>
<dbReference type="SUPFAM" id="SSF54236">
    <property type="entry name" value="Ubiquitin-like"/>
    <property type="match status" value="2"/>
</dbReference>
<dbReference type="InterPro" id="IPR057130">
    <property type="entry name" value="Myosin_VII_N"/>
</dbReference>
<dbReference type="Proteomes" id="UP000024404">
    <property type="component" value="Unassembled WGS sequence"/>
</dbReference>
<dbReference type="InterPro" id="IPR036028">
    <property type="entry name" value="SH3-like_dom_sf"/>
</dbReference>
<dbReference type="PROSITE" id="PS50057">
    <property type="entry name" value="FERM_3"/>
    <property type="match status" value="2"/>
</dbReference>
<dbReference type="InterPro" id="IPR002404">
    <property type="entry name" value="IRS_PTB"/>
</dbReference>
<dbReference type="PROSITE" id="PS50096">
    <property type="entry name" value="IQ"/>
    <property type="match status" value="2"/>
</dbReference>
<evidence type="ECO:0000259" key="13">
    <source>
        <dbReference type="PROSITE" id="PS50002"/>
    </source>
</evidence>
<evidence type="ECO:0000256" key="11">
    <source>
        <dbReference type="PROSITE-ProRule" id="PRU00192"/>
    </source>
</evidence>
<dbReference type="Gene3D" id="6.20.240.20">
    <property type="match status" value="1"/>
</dbReference>
<dbReference type="CDD" id="cd17093">
    <property type="entry name" value="FERM2_F1_Myosin-VII"/>
    <property type="match status" value="1"/>
</dbReference>
<evidence type="ECO:0000313" key="17">
    <source>
        <dbReference type="EnsemblMetazoa" id="OVOC13442.1"/>
    </source>
</evidence>
<dbReference type="PROSITE" id="PS50002">
    <property type="entry name" value="SH3"/>
    <property type="match status" value="1"/>
</dbReference>
<dbReference type="Gene3D" id="1.20.120.720">
    <property type="entry name" value="Myosin VI head, motor domain, U50 subdomain"/>
    <property type="match status" value="1"/>
</dbReference>
<dbReference type="Gene3D" id="2.30.29.30">
    <property type="entry name" value="Pleckstrin-homology domain (PH domain)/Phosphotyrosine-binding domain (PTB)"/>
    <property type="match status" value="2"/>
</dbReference>
<dbReference type="Pfam" id="PF00784">
    <property type="entry name" value="MyTH4"/>
    <property type="match status" value="2"/>
</dbReference>
<keyword evidence="6 12" id="KW-0547">Nucleotide-binding</keyword>
<proteinExistence type="inferred from homology"/>
<dbReference type="AlphaFoldDB" id="A0A8R1XNT9"/>
<dbReference type="CDD" id="cd13199">
    <property type="entry name" value="FERM_C2_MyoVII"/>
    <property type="match status" value="1"/>
</dbReference>
<dbReference type="InterPro" id="IPR051567">
    <property type="entry name" value="Unconventional_Myosin_ATPase"/>
</dbReference>
<dbReference type="PROSITE" id="PS51016">
    <property type="entry name" value="MYTH4"/>
    <property type="match status" value="2"/>
</dbReference>
<evidence type="ECO:0000256" key="4">
    <source>
        <dbReference type="ARBA" id="ARBA00022490"/>
    </source>
</evidence>
<evidence type="ECO:0000256" key="12">
    <source>
        <dbReference type="PROSITE-ProRule" id="PRU00782"/>
    </source>
</evidence>
<keyword evidence="9 12" id="KW-0505">Motor protein</keyword>
<keyword evidence="3 11" id="KW-0728">SH3 domain</keyword>
<evidence type="ECO:0000256" key="5">
    <source>
        <dbReference type="ARBA" id="ARBA00022737"/>
    </source>
</evidence>
<feature type="domain" description="FERM" evidence="14">
    <location>
        <begin position="1183"/>
        <end position="1497"/>
    </location>
</feature>
<dbReference type="PRINTS" id="PR00193">
    <property type="entry name" value="MYOSINHEAVY"/>
</dbReference>
<evidence type="ECO:0000256" key="8">
    <source>
        <dbReference type="ARBA" id="ARBA00023123"/>
    </source>
</evidence>
<evidence type="ECO:0000256" key="7">
    <source>
        <dbReference type="ARBA" id="ARBA00022840"/>
    </source>
</evidence>
<evidence type="ECO:0000256" key="10">
    <source>
        <dbReference type="ARBA" id="ARBA00023203"/>
    </source>
</evidence>
<dbReference type="Gene3D" id="1.20.80.10">
    <property type="match status" value="2"/>
</dbReference>
<dbReference type="InterPro" id="IPR041794">
    <property type="entry name" value="MyoVII_FERM_C2"/>
</dbReference>
<dbReference type="SUPFAM" id="SSF50729">
    <property type="entry name" value="PH domain-like"/>
    <property type="match status" value="1"/>
</dbReference>
<feature type="domain" description="MyTH4" evidence="15">
    <location>
        <begin position="1639"/>
        <end position="1787"/>
    </location>
</feature>
<dbReference type="InterPro" id="IPR019748">
    <property type="entry name" value="FERM_central"/>
</dbReference>
<comment type="similarity">
    <text evidence="2 12">Belongs to the TRAFAC class myosin-kinesin ATPase superfamily. Myosin family.</text>
</comment>
<dbReference type="CDD" id="cd01381">
    <property type="entry name" value="MYSc_Myo7"/>
    <property type="match status" value="1"/>
</dbReference>
<dbReference type="InterPro" id="IPR014352">
    <property type="entry name" value="FERM/acyl-CoA-bd_prot_sf"/>
</dbReference>
<dbReference type="CDD" id="cd17092">
    <property type="entry name" value="FERM1_F1_Myosin-VII"/>
    <property type="match status" value="1"/>
</dbReference>
<dbReference type="InterPro" id="IPR036106">
    <property type="entry name" value="MYSc_Myo7"/>
</dbReference>
<feature type="domain" description="FERM" evidence="14">
    <location>
        <begin position="1793"/>
        <end position="2097"/>
    </location>
</feature>
<evidence type="ECO:0000313" key="18">
    <source>
        <dbReference type="Proteomes" id="UP000024404"/>
    </source>
</evidence>
<dbReference type="SMART" id="SM00295">
    <property type="entry name" value="B41"/>
    <property type="match status" value="2"/>
</dbReference>
<dbReference type="GO" id="GO:0120025">
    <property type="term" value="C:plasma membrane bounded cell projection"/>
    <property type="evidence" value="ECO:0007669"/>
    <property type="project" value="UniProtKB-ARBA"/>
</dbReference>
<name>A0A8R1XNT9_ONCVO</name>
<organism evidence="17 18">
    <name type="scientific">Onchocerca volvulus</name>
    <dbReference type="NCBI Taxonomy" id="6282"/>
    <lineage>
        <taxon>Eukaryota</taxon>
        <taxon>Metazoa</taxon>
        <taxon>Ecdysozoa</taxon>
        <taxon>Nematoda</taxon>
        <taxon>Chromadorea</taxon>
        <taxon>Rhabditida</taxon>
        <taxon>Spirurina</taxon>
        <taxon>Spiruromorpha</taxon>
        <taxon>Filarioidea</taxon>
        <taxon>Onchocercidae</taxon>
        <taxon>Onchocerca</taxon>
    </lineage>
</organism>
<dbReference type="InterPro" id="IPR038185">
    <property type="entry name" value="MyTH4_dom_sf"/>
</dbReference>
<dbReference type="SUPFAM" id="SSF50044">
    <property type="entry name" value="SH3-domain"/>
    <property type="match status" value="1"/>
</dbReference>
<feature type="region of interest" description="Actin-binding" evidence="12">
    <location>
        <begin position="617"/>
        <end position="639"/>
    </location>
</feature>
<dbReference type="SUPFAM" id="SSF47031">
    <property type="entry name" value="Second domain of FERM"/>
    <property type="match status" value="2"/>
</dbReference>
<evidence type="ECO:0000256" key="6">
    <source>
        <dbReference type="ARBA" id="ARBA00022741"/>
    </source>
</evidence>
<feature type="domain" description="MyTH4" evidence="15">
    <location>
        <begin position="927"/>
        <end position="1178"/>
    </location>
</feature>
<keyword evidence="10 12" id="KW-0009">Actin-binding</keyword>
<keyword evidence="18" id="KW-1185">Reference proteome</keyword>
<feature type="domain" description="Myosin motor" evidence="16">
    <location>
        <begin position="63"/>
        <end position="739"/>
    </location>
</feature>
<dbReference type="SMART" id="SM00015">
    <property type="entry name" value="IQ"/>
    <property type="match status" value="2"/>
</dbReference>
<dbReference type="InterPro" id="IPR001452">
    <property type="entry name" value="SH3_domain"/>
</dbReference>
<reference evidence="18" key="1">
    <citation type="submission" date="2013-10" db="EMBL/GenBank/DDBJ databases">
        <title>Genome sequencing of Onchocerca volvulus.</title>
        <authorList>
            <person name="Cotton J."/>
            <person name="Tsai J."/>
            <person name="Stanley E."/>
            <person name="Tracey A."/>
            <person name="Holroyd N."/>
            <person name="Lustigman S."/>
            <person name="Berriman M."/>
        </authorList>
    </citation>
    <scope>NUCLEOTIDE SEQUENCE</scope>
</reference>
<dbReference type="PANTHER" id="PTHR22692">
    <property type="entry name" value="MYOSIN VII, XV"/>
    <property type="match status" value="1"/>
</dbReference>